<dbReference type="PANTHER" id="PTHR33223">
    <property type="entry name" value="CCHC-TYPE DOMAIN-CONTAINING PROTEIN"/>
    <property type="match status" value="1"/>
</dbReference>
<dbReference type="AlphaFoldDB" id="A0A2U1KWG9"/>
<organism evidence="3 4">
    <name type="scientific">Artemisia annua</name>
    <name type="common">Sweet wormwood</name>
    <dbReference type="NCBI Taxonomy" id="35608"/>
    <lineage>
        <taxon>Eukaryota</taxon>
        <taxon>Viridiplantae</taxon>
        <taxon>Streptophyta</taxon>
        <taxon>Embryophyta</taxon>
        <taxon>Tracheophyta</taxon>
        <taxon>Spermatophyta</taxon>
        <taxon>Magnoliopsida</taxon>
        <taxon>eudicotyledons</taxon>
        <taxon>Gunneridae</taxon>
        <taxon>Pentapetalae</taxon>
        <taxon>asterids</taxon>
        <taxon>campanulids</taxon>
        <taxon>Asterales</taxon>
        <taxon>Asteraceae</taxon>
        <taxon>Asteroideae</taxon>
        <taxon>Anthemideae</taxon>
        <taxon>Artemisiinae</taxon>
        <taxon>Artemisia</taxon>
    </lineage>
</organism>
<feature type="region of interest" description="Disordered" evidence="1">
    <location>
        <begin position="33"/>
        <end position="67"/>
    </location>
</feature>
<evidence type="ECO:0000313" key="4">
    <source>
        <dbReference type="Proteomes" id="UP000245207"/>
    </source>
</evidence>
<dbReference type="InterPro" id="IPR005162">
    <property type="entry name" value="Retrotrans_gag_dom"/>
</dbReference>
<proteinExistence type="predicted"/>
<accession>A0A2U1KWG9</accession>
<evidence type="ECO:0000256" key="1">
    <source>
        <dbReference type="SAM" id="MobiDB-lite"/>
    </source>
</evidence>
<dbReference type="EMBL" id="PKPP01013345">
    <property type="protein sequence ID" value="PWA41064.1"/>
    <property type="molecule type" value="Genomic_DNA"/>
</dbReference>
<evidence type="ECO:0000259" key="2">
    <source>
        <dbReference type="Pfam" id="PF03732"/>
    </source>
</evidence>
<name>A0A2U1KWG9_ARTAN</name>
<reference evidence="3 4" key="1">
    <citation type="journal article" date="2018" name="Mol. Plant">
        <title>The genome of Artemisia annua provides insight into the evolution of Asteraceae family and artemisinin biosynthesis.</title>
        <authorList>
            <person name="Shen Q."/>
            <person name="Zhang L."/>
            <person name="Liao Z."/>
            <person name="Wang S."/>
            <person name="Yan T."/>
            <person name="Shi P."/>
            <person name="Liu M."/>
            <person name="Fu X."/>
            <person name="Pan Q."/>
            <person name="Wang Y."/>
            <person name="Lv Z."/>
            <person name="Lu X."/>
            <person name="Zhang F."/>
            <person name="Jiang W."/>
            <person name="Ma Y."/>
            <person name="Chen M."/>
            <person name="Hao X."/>
            <person name="Li L."/>
            <person name="Tang Y."/>
            <person name="Lv G."/>
            <person name="Zhou Y."/>
            <person name="Sun X."/>
            <person name="Brodelius P.E."/>
            <person name="Rose J.K.C."/>
            <person name="Tang K."/>
        </authorList>
    </citation>
    <scope>NUCLEOTIDE SEQUENCE [LARGE SCALE GENOMIC DNA]</scope>
    <source>
        <strain evidence="4">cv. Huhao1</strain>
        <tissue evidence="3">Leaf</tissue>
    </source>
</reference>
<dbReference type="Pfam" id="PF03732">
    <property type="entry name" value="Retrotrans_gag"/>
    <property type="match status" value="1"/>
</dbReference>
<dbReference type="GO" id="GO:0003964">
    <property type="term" value="F:RNA-directed DNA polymerase activity"/>
    <property type="evidence" value="ECO:0007669"/>
    <property type="project" value="UniProtKB-KW"/>
</dbReference>
<protein>
    <submittedName>
        <fullName evidence="3">Reverse transcriptase domain-containing protein</fullName>
    </submittedName>
</protein>
<dbReference type="Proteomes" id="UP000245207">
    <property type="component" value="Unassembled WGS sequence"/>
</dbReference>
<feature type="domain" description="Retrotransposon gag" evidence="2">
    <location>
        <begin position="166"/>
        <end position="255"/>
    </location>
</feature>
<keyword evidence="3" id="KW-0695">RNA-directed DNA polymerase</keyword>
<keyword evidence="4" id="KW-1185">Reference proteome</keyword>
<evidence type="ECO:0000313" key="3">
    <source>
        <dbReference type="EMBL" id="PWA41064.1"/>
    </source>
</evidence>
<dbReference type="PANTHER" id="PTHR33223:SF10">
    <property type="entry name" value="AMINOTRANSFERASE-LIKE PLANT MOBILE DOMAIN-CONTAINING PROTEIN"/>
    <property type="match status" value="1"/>
</dbReference>
<sequence>MQFVVHNFDRMNAMYKAFTRKLKDVPTPPAFTNADPPIIEPWNSDSDDVQPGKAKENAFVESDNGDPSKCRDAVRATPLTNTVKGKSTTNNDFYHEPFIFKESDRDVRVLVASPFTKRIRDYNMPDGIKVPTNLCAYDGTTYPDDHLTVFMGTMDVHKLPEPAWCRFFHVTLSGAARFWYDNFAPGSIDGFHQLRDKFRANFLQQRRFQKTQAEILGIRQRPDESLKDYVARFSKETLHMADRSDVMVSGAFISGTAPRTLVQRLHTSRGR</sequence>
<keyword evidence="3" id="KW-0808">Transferase</keyword>
<comment type="caution">
    <text evidence="3">The sequence shown here is derived from an EMBL/GenBank/DDBJ whole genome shotgun (WGS) entry which is preliminary data.</text>
</comment>
<gene>
    <name evidence="3" type="ORF">CTI12_AA556930</name>
</gene>
<keyword evidence="3" id="KW-0548">Nucleotidyltransferase</keyword>
<dbReference type="OrthoDB" id="1752047at2759"/>